<name>A0ABV6KIC7_9BACI</name>
<feature type="transmembrane region" description="Helical" evidence="1">
    <location>
        <begin position="5"/>
        <end position="27"/>
    </location>
</feature>
<keyword evidence="1" id="KW-0812">Transmembrane</keyword>
<gene>
    <name evidence="2" type="ORF">ACFFHM_15050</name>
</gene>
<evidence type="ECO:0000313" key="3">
    <source>
        <dbReference type="Proteomes" id="UP001589838"/>
    </source>
</evidence>
<dbReference type="RefSeq" id="WP_335959674.1">
    <property type="nucleotide sequence ID" value="NZ_JAXBLX010000006.1"/>
</dbReference>
<comment type="caution">
    <text evidence="2">The sequence shown here is derived from an EMBL/GenBank/DDBJ whole genome shotgun (WGS) entry which is preliminary data.</text>
</comment>
<evidence type="ECO:0000256" key="1">
    <source>
        <dbReference type="SAM" id="Phobius"/>
    </source>
</evidence>
<evidence type="ECO:0000313" key="2">
    <source>
        <dbReference type="EMBL" id="MFC0471778.1"/>
    </source>
</evidence>
<feature type="transmembrane region" description="Helical" evidence="1">
    <location>
        <begin position="72"/>
        <end position="95"/>
    </location>
</feature>
<organism evidence="2 3">
    <name type="scientific">Halalkalibacter kiskunsagensis</name>
    <dbReference type="NCBI Taxonomy" id="1548599"/>
    <lineage>
        <taxon>Bacteria</taxon>
        <taxon>Bacillati</taxon>
        <taxon>Bacillota</taxon>
        <taxon>Bacilli</taxon>
        <taxon>Bacillales</taxon>
        <taxon>Bacillaceae</taxon>
        <taxon>Halalkalibacter</taxon>
    </lineage>
</organism>
<protein>
    <submittedName>
        <fullName evidence="2">Permease</fullName>
    </submittedName>
</protein>
<dbReference type="EMBL" id="JBHLUX010000036">
    <property type="protein sequence ID" value="MFC0471778.1"/>
    <property type="molecule type" value="Genomic_DNA"/>
</dbReference>
<dbReference type="Proteomes" id="UP001589838">
    <property type="component" value="Unassembled WGS sequence"/>
</dbReference>
<accession>A0ABV6KIC7</accession>
<sequence length="130" mass="14805">MSNRIIYLIVGIIMAIFSLVLIIGAIIETSALLYQTYSAIAITIISFCMYYLHPHFKDKKHAKLIRKKAVFYWIIAIFVFLIFLSIGLVVDFITLSISETISILISLIVITLFISLVITAKIHEIQLKKL</sequence>
<keyword evidence="1" id="KW-1133">Transmembrane helix</keyword>
<keyword evidence="1" id="KW-0472">Membrane</keyword>
<proteinExistence type="predicted"/>
<keyword evidence="3" id="KW-1185">Reference proteome</keyword>
<feature type="transmembrane region" description="Helical" evidence="1">
    <location>
        <begin position="33"/>
        <end position="52"/>
    </location>
</feature>
<reference evidence="2 3" key="1">
    <citation type="submission" date="2024-09" db="EMBL/GenBank/DDBJ databases">
        <authorList>
            <person name="Sun Q."/>
            <person name="Mori K."/>
        </authorList>
    </citation>
    <scope>NUCLEOTIDE SEQUENCE [LARGE SCALE GENOMIC DNA]</scope>
    <source>
        <strain evidence="2 3">NCAIM B.02610</strain>
    </source>
</reference>
<feature type="transmembrane region" description="Helical" evidence="1">
    <location>
        <begin position="101"/>
        <end position="120"/>
    </location>
</feature>